<dbReference type="Proteomes" id="UP000772434">
    <property type="component" value="Unassembled WGS sequence"/>
</dbReference>
<sequence>MAGTFPTFFKIHVTQELNSGVMTGTLPDAPTVVIGHVPVIPRPNRKLSEGMKCLDNRLAILQCYEAFKQFIV</sequence>
<gene>
    <name evidence="1" type="ORF">BDP27DRAFT_1342072</name>
</gene>
<organism evidence="1 2">
    <name type="scientific">Rhodocollybia butyracea</name>
    <dbReference type="NCBI Taxonomy" id="206335"/>
    <lineage>
        <taxon>Eukaryota</taxon>
        <taxon>Fungi</taxon>
        <taxon>Dikarya</taxon>
        <taxon>Basidiomycota</taxon>
        <taxon>Agaricomycotina</taxon>
        <taxon>Agaricomycetes</taxon>
        <taxon>Agaricomycetidae</taxon>
        <taxon>Agaricales</taxon>
        <taxon>Marasmiineae</taxon>
        <taxon>Omphalotaceae</taxon>
        <taxon>Rhodocollybia</taxon>
    </lineage>
</organism>
<accession>A0A9P5P881</accession>
<dbReference type="EMBL" id="JADNRY010000325">
    <property type="protein sequence ID" value="KAF9059108.1"/>
    <property type="molecule type" value="Genomic_DNA"/>
</dbReference>
<dbReference type="AlphaFoldDB" id="A0A9P5P881"/>
<dbReference type="OrthoDB" id="3258141at2759"/>
<evidence type="ECO:0000313" key="2">
    <source>
        <dbReference type="Proteomes" id="UP000772434"/>
    </source>
</evidence>
<keyword evidence="2" id="KW-1185">Reference proteome</keyword>
<comment type="caution">
    <text evidence="1">The sequence shown here is derived from an EMBL/GenBank/DDBJ whole genome shotgun (WGS) entry which is preliminary data.</text>
</comment>
<evidence type="ECO:0000313" key="1">
    <source>
        <dbReference type="EMBL" id="KAF9059108.1"/>
    </source>
</evidence>
<proteinExistence type="predicted"/>
<protein>
    <submittedName>
        <fullName evidence="1">Uncharacterized protein</fullName>
    </submittedName>
</protein>
<reference evidence="1" key="1">
    <citation type="submission" date="2020-11" db="EMBL/GenBank/DDBJ databases">
        <authorList>
            <consortium name="DOE Joint Genome Institute"/>
            <person name="Ahrendt S."/>
            <person name="Riley R."/>
            <person name="Andreopoulos W."/>
            <person name="Labutti K."/>
            <person name="Pangilinan J."/>
            <person name="Ruiz-Duenas F.J."/>
            <person name="Barrasa J.M."/>
            <person name="Sanchez-Garcia M."/>
            <person name="Camarero S."/>
            <person name="Miyauchi S."/>
            <person name="Serrano A."/>
            <person name="Linde D."/>
            <person name="Babiker R."/>
            <person name="Drula E."/>
            <person name="Ayuso-Fernandez I."/>
            <person name="Pacheco R."/>
            <person name="Padilla G."/>
            <person name="Ferreira P."/>
            <person name="Barriuso J."/>
            <person name="Kellner H."/>
            <person name="Castanera R."/>
            <person name="Alfaro M."/>
            <person name="Ramirez L."/>
            <person name="Pisabarro A.G."/>
            <person name="Kuo A."/>
            <person name="Tritt A."/>
            <person name="Lipzen A."/>
            <person name="He G."/>
            <person name="Yan M."/>
            <person name="Ng V."/>
            <person name="Cullen D."/>
            <person name="Martin F."/>
            <person name="Rosso M.-N."/>
            <person name="Henrissat B."/>
            <person name="Hibbett D."/>
            <person name="Martinez A.T."/>
            <person name="Grigoriev I.V."/>
        </authorList>
    </citation>
    <scope>NUCLEOTIDE SEQUENCE</scope>
    <source>
        <strain evidence="1">AH 40177</strain>
    </source>
</reference>
<name>A0A9P5P881_9AGAR</name>